<sequence>MMPSTQTGARCAAFWPVLLLAGCLSAQTDAQSRSAALPTLYYAGGVQGVADLADPARSQRYRAAGGGLYLHSWAWYFKLNDAQRRQILEAFRGAPVGIEIGFKGDDAAAAEVARQIKKYYLDLGVRPAFMASNVFNKRDREQFTLEEWRNFQATLRRLGVPASTPIMPTFEYQNGKKLDILQRNKVSESALFQALVKTGGGIVLDTPPGFALQQDEIYRLWVVDAIRWTQGQGLPAILIVSPHHSGTQWVRDTRQYLDYLDQHRAMPTAFVCENYNPKPPAGYPNGVGEEGDPNTDLGMCWNLMKNRTAPGRP</sequence>
<evidence type="ECO:0000256" key="1">
    <source>
        <dbReference type="SAM" id="SignalP"/>
    </source>
</evidence>
<dbReference type="AlphaFoldDB" id="A0A1Y6D1Y1"/>
<feature type="signal peptide" evidence="1">
    <location>
        <begin position="1"/>
        <end position="26"/>
    </location>
</feature>
<keyword evidence="1" id="KW-0732">Signal</keyword>
<gene>
    <name evidence="2" type="ORF">SAMN02949497_4362</name>
</gene>
<organism evidence="2 3">
    <name type="scientific">Methylomagnum ishizawai</name>
    <dbReference type="NCBI Taxonomy" id="1760988"/>
    <lineage>
        <taxon>Bacteria</taxon>
        <taxon>Pseudomonadati</taxon>
        <taxon>Pseudomonadota</taxon>
        <taxon>Gammaproteobacteria</taxon>
        <taxon>Methylococcales</taxon>
        <taxon>Methylococcaceae</taxon>
        <taxon>Methylomagnum</taxon>
    </lineage>
</organism>
<dbReference type="EMBL" id="FXAM01000001">
    <property type="protein sequence ID" value="SMF96948.1"/>
    <property type="molecule type" value="Genomic_DNA"/>
</dbReference>
<dbReference type="RefSeq" id="WP_085215788.1">
    <property type="nucleotide sequence ID" value="NZ_FXAM01000001.1"/>
</dbReference>
<protein>
    <submittedName>
        <fullName evidence="2">Uncharacterized protein</fullName>
    </submittedName>
</protein>
<proteinExistence type="predicted"/>
<evidence type="ECO:0000313" key="2">
    <source>
        <dbReference type="EMBL" id="SMF96948.1"/>
    </source>
</evidence>
<accession>A0A1Y6D1Y1</accession>
<name>A0A1Y6D1Y1_9GAMM</name>
<dbReference type="OrthoDB" id="5296354at2"/>
<feature type="chain" id="PRO_5013345980" evidence="1">
    <location>
        <begin position="27"/>
        <end position="313"/>
    </location>
</feature>
<dbReference type="Proteomes" id="UP000192923">
    <property type="component" value="Unassembled WGS sequence"/>
</dbReference>
<keyword evidence="3" id="KW-1185">Reference proteome</keyword>
<reference evidence="2 3" key="1">
    <citation type="submission" date="2016-12" db="EMBL/GenBank/DDBJ databases">
        <authorList>
            <person name="Song W.-J."/>
            <person name="Kurnit D.M."/>
        </authorList>
    </citation>
    <scope>NUCLEOTIDE SEQUENCE [LARGE SCALE GENOMIC DNA]</scope>
    <source>
        <strain evidence="2 3">175</strain>
    </source>
</reference>
<evidence type="ECO:0000313" key="3">
    <source>
        <dbReference type="Proteomes" id="UP000192923"/>
    </source>
</evidence>